<evidence type="ECO:0000313" key="2">
    <source>
        <dbReference type="Proteomes" id="UP001239795"/>
    </source>
</evidence>
<name>A0AAI9XIM3_9PEZI</name>
<reference evidence="1 2" key="1">
    <citation type="submission" date="2016-10" db="EMBL/GenBank/DDBJ databases">
        <title>The genome sequence of Colletotrichum fioriniae PJ7.</title>
        <authorList>
            <person name="Baroncelli R."/>
        </authorList>
    </citation>
    <scope>NUCLEOTIDE SEQUENCE [LARGE SCALE GENOMIC DNA]</scope>
    <source>
        <strain evidence="1">Col 31</strain>
    </source>
</reference>
<sequence length="33" mass="3694">MGQTRQVTVVRYIVQGTVEQVRVSAATLQTMKD</sequence>
<gene>
    <name evidence="1" type="ORF">CMEL01_08867</name>
</gene>
<evidence type="ECO:0000313" key="1">
    <source>
        <dbReference type="EMBL" id="KAK1449552.1"/>
    </source>
</evidence>
<dbReference type="AlphaFoldDB" id="A0AAI9XIM3"/>
<keyword evidence="2" id="KW-1185">Reference proteome</keyword>
<protein>
    <submittedName>
        <fullName evidence="1">Uncharacterized protein</fullName>
    </submittedName>
</protein>
<proteinExistence type="predicted"/>
<dbReference type="EMBL" id="MLGG01000068">
    <property type="protein sequence ID" value="KAK1449552.1"/>
    <property type="molecule type" value="Genomic_DNA"/>
</dbReference>
<comment type="caution">
    <text evidence="1">The sequence shown here is derived from an EMBL/GenBank/DDBJ whole genome shotgun (WGS) entry which is preliminary data.</text>
</comment>
<accession>A0AAI9XIM3</accession>
<organism evidence="1 2">
    <name type="scientific">Colletotrichum melonis</name>
    <dbReference type="NCBI Taxonomy" id="1209925"/>
    <lineage>
        <taxon>Eukaryota</taxon>
        <taxon>Fungi</taxon>
        <taxon>Dikarya</taxon>
        <taxon>Ascomycota</taxon>
        <taxon>Pezizomycotina</taxon>
        <taxon>Sordariomycetes</taxon>
        <taxon>Hypocreomycetidae</taxon>
        <taxon>Glomerellales</taxon>
        <taxon>Glomerellaceae</taxon>
        <taxon>Colletotrichum</taxon>
        <taxon>Colletotrichum acutatum species complex</taxon>
    </lineage>
</organism>
<dbReference type="Proteomes" id="UP001239795">
    <property type="component" value="Unassembled WGS sequence"/>
</dbReference>